<dbReference type="InterPro" id="IPR003710">
    <property type="entry name" value="ApbA"/>
</dbReference>
<dbReference type="InterPro" id="IPR013752">
    <property type="entry name" value="KPA_reductase"/>
</dbReference>
<accession>A0AAN7SX46</accession>
<proteinExistence type="inferred from homology"/>
<dbReference type="PANTHER" id="PTHR21708:SF30">
    <property type="entry name" value="2-DEHYDROPANTOATE 2-REDUCTASE-RELATED"/>
    <property type="match status" value="1"/>
</dbReference>
<evidence type="ECO:0000256" key="4">
    <source>
        <dbReference type="SAM" id="MobiDB-lite"/>
    </source>
</evidence>
<dbReference type="GO" id="GO:0015940">
    <property type="term" value="P:pantothenate biosynthetic process"/>
    <property type="evidence" value="ECO:0007669"/>
    <property type="project" value="InterPro"/>
</dbReference>
<comment type="caution">
    <text evidence="7">The sequence shown here is derived from an EMBL/GenBank/DDBJ whole genome shotgun (WGS) entry which is preliminary data.</text>
</comment>
<evidence type="ECO:0000313" key="8">
    <source>
        <dbReference type="Proteomes" id="UP001309876"/>
    </source>
</evidence>
<reference evidence="7 8" key="1">
    <citation type="submission" date="2023-08" db="EMBL/GenBank/DDBJ databases">
        <title>Black Yeasts Isolated from many extreme environments.</title>
        <authorList>
            <person name="Coleine C."/>
            <person name="Stajich J.E."/>
            <person name="Selbmann L."/>
        </authorList>
    </citation>
    <scope>NUCLEOTIDE SEQUENCE [LARGE SCALE GENOMIC DNA]</scope>
    <source>
        <strain evidence="7 8">CCFEE 5910</strain>
    </source>
</reference>
<dbReference type="Pfam" id="PF08546">
    <property type="entry name" value="ApbA_C"/>
    <property type="match status" value="1"/>
</dbReference>
<dbReference type="InterPro" id="IPR013328">
    <property type="entry name" value="6PGD_dom2"/>
</dbReference>
<dbReference type="Gene3D" id="1.10.1040.10">
    <property type="entry name" value="N-(1-d-carboxylethyl)-l-norvaline Dehydrogenase, domain 2"/>
    <property type="match status" value="1"/>
</dbReference>
<dbReference type="SUPFAM" id="SSF48179">
    <property type="entry name" value="6-phosphogluconate dehydrogenase C-terminal domain-like"/>
    <property type="match status" value="1"/>
</dbReference>
<comment type="similarity">
    <text evidence="1">Belongs to the ketopantoate reductase family.</text>
</comment>
<evidence type="ECO:0000259" key="6">
    <source>
        <dbReference type="Pfam" id="PF08546"/>
    </source>
</evidence>
<dbReference type="Pfam" id="PF02558">
    <property type="entry name" value="ApbA"/>
    <property type="match status" value="1"/>
</dbReference>
<evidence type="ECO:0000256" key="3">
    <source>
        <dbReference type="ARBA" id="ARBA00023002"/>
    </source>
</evidence>
<feature type="region of interest" description="Disordered" evidence="4">
    <location>
        <begin position="761"/>
        <end position="810"/>
    </location>
</feature>
<feature type="domain" description="Ketopantoate reductase C-terminal" evidence="6">
    <location>
        <begin position="183"/>
        <end position="308"/>
    </location>
</feature>
<feature type="compositionally biased region" description="Pro residues" evidence="4">
    <location>
        <begin position="777"/>
        <end position="786"/>
    </location>
</feature>
<evidence type="ECO:0000256" key="2">
    <source>
        <dbReference type="ARBA" id="ARBA00022857"/>
    </source>
</evidence>
<evidence type="ECO:0000259" key="5">
    <source>
        <dbReference type="Pfam" id="PF02558"/>
    </source>
</evidence>
<dbReference type="NCBIfam" id="TIGR00745">
    <property type="entry name" value="apbA_panE"/>
    <property type="match status" value="1"/>
</dbReference>
<keyword evidence="3" id="KW-0560">Oxidoreductase</keyword>
<protein>
    <recommendedName>
        <fullName evidence="9">2-dehydropantoate 2-reductase</fullName>
    </recommendedName>
</protein>
<dbReference type="FunFam" id="1.10.1040.10:FF:000017">
    <property type="entry name" value="2-dehydropantoate 2-reductase"/>
    <property type="match status" value="1"/>
</dbReference>
<name>A0AAN7SX46_9EURO</name>
<keyword evidence="8" id="KW-1185">Reference proteome</keyword>
<dbReference type="GO" id="GO:0005737">
    <property type="term" value="C:cytoplasm"/>
    <property type="evidence" value="ECO:0007669"/>
    <property type="project" value="TreeGrafter"/>
</dbReference>
<dbReference type="Proteomes" id="UP001309876">
    <property type="component" value="Unassembled WGS sequence"/>
</dbReference>
<dbReference type="EMBL" id="JAVRRJ010000006">
    <property type="protein sequence ID" value="KAK5083843.1"/>
    <property type="molecule type" value="Genomic_DNA"/>
</dbReference>
<dbReference type="InterPro" id="IPR008927">
    <property type="entry name" value="6-PGluconate_DH-like_C_sf"/>
</dbReference>
<evidence type="ECO:0008006" key="9">
    <source>
        <dbReference type="Google" id="ProtNLM"/>
    </source>
</evidence>
<evidence type="ECO:0000313" key="7">
    <source>
        <dbReference type="EMBL" id="KAK5083843.1"/>
    </source>
</evidence>
<gene>
    <name evidence="7" type="ORF">LTR05_006349</name>
</gene>
<keyword evidence="2" id="KW-0521">NADP</keyword>
<organism evidence="7 8">
    <name type="scientific">Lithohypha guttulata</name>
    <dbReference type="NCBI Taxonomy" id="1690604"/>
    <lineage>
        <taxon>Eukaryota</taxon>
        <taxon>Fungi</taxon>
        <taxon>Dikarya</taxon>
        <taxon>Ascomycota</taxon>
        <taxon>Pezizomycotina</taxon>
        <taxon>Eurotiomycetes</taxon>
        <taxon>Chaetothyriomycetidae</taxon>
        <taxon>Chaetothyriales</taxon>
        <taxon>Trichomeriaceae</taxon>
        <taxon>Lithohypha</taxon>
    </lineage>
</organism>
<dbReference type="SUPFAM" id="SSF51735">
    <property type="entry name" value="NAD(P)-binding Rossmann-fold domains"/>
    <property type="match status" value="1"/>
</dbReference>
<sequence>MTRVLIFGAGGVGSVYGWILEQAGAQVTAVCRSNYHQVKQNGLLIRSRKWGTLIHKPVAVSSVAEANVYGPFDYILVCSKAFPHTHTLIKDAVSENTAIVLAQNGIGIEESYRQAYPQNIIISGVVYLPVVQVEQGVVEHGIPLERFEVGVYPASCSEAARSKIRALVEQFTNAGATCVAYDDIQAQRWYKLALNATLNPVCALTLCDDGNYLRSSEGALDMACDIMREVGRVASAIGYNVVSEETIQDHMKRHVERMTTGGKEPSMLQDIKQARPIEVEAILGNLLKIAATTKVETPYLRLFPVMLRTVVYNDNAARTIRAERAYRSVDDWDLLNEMKVWFEYPESTRFARYPYDILYTPIFFANEGVSGHLCIEANESIAHEIPQLTAEIGLTGGASLGLLNIGGRPTNIYDTRYAFSMVGFRPVVSIPVLDMFDTLSVEAGQYERSGVHGRRIPFSFPLAARTLAQLREVVPSLKLISSDTQTTLDMLKELSPTMMINVLYKLEVKLFCGEVQKQKIEQEIRIWVALDESQVPPPLPDIGEEVTQHRRSSIVSLKRSRSFFSSSNRRKSVHDGGSHIIVEAEEPQPFCFQLRNDAAATKVRLTLTYRSTDPGTEAAQPPAPVQGNVEWLMKSISTLAVQPNNRPPEAPPSEDYFHLRTRHLPVKKLKMTWTKWTRPEVEDGNGSVWTSSQDLWLTLSTTTGHTPTFRTSFLSHTYTIWLSIGLSGKSLKGRGFKVELNLPVNVRYDIGLAPSYTIDPGLPSYEVDQGQNTQQPGPGPDYPEPPPPHEDADPHLGLAQRGARMPHYTPDELADLVRNTGLNAQEGRNSSALGSP</sequence>
<dbReference type="PANTHER" id="PTHR21708">
    <property type="entry name" value="PROBABLE 2-DEHYDROPANTOATE 2-REDUCTASE"/>
    <property type="match status" value="1"/>
</dbReference>
<evidence type="ECO:0000256" key="1">
    <source>
        <dbReference type="ARBA" id="ARBA00007870"/>
    </source>
</evidence>
<dbReference type="AlphaFoldDB" id="A0AAN7SX46"/>
<dbReference type="GO" id="GO:0008677">
    <property type="term" value="F:2-dehydropantoate 2-reductase activity"/>
    <property type="evidence" value="ECO:0007669"/>
    <property type="project" value="InterPro"/>
</dbReference>
<dbReference type="InterPro" id="IPR051402">
    <property type="entry name" value="KPR-Related"/>
</dbReference>
<dbReference type="InterPro" id="IPR013332">
    <property type="entry name" value="KPR_N"/>
</dbReference>
<dbReference type="InterPro" id="IPR036291">
    <property type="entry name" value="NAD(P)-bd_dom_sf"/>
</dbReference>
<feature type="domain" description="Ketopantoate reductase N-terminal" evidence="5">
    <location>
        <begin position="4"/>
        <end position="150"/>
    </location>
</feature>
<dbReference type="Gene3D" id="3.40.50.720">
    <property type="entry name" value="NAD(P)-binding Rossmann-like Domain"/>
    <property type="match status" value="1"/>
</dbReference>